<name>S4NET2_9ACTN</name>
<evidence type="ECO:0000313" key="2">
    <source>
        <dbReference type="Proteomes" id="UP000015001"/>
    </source>
</evidence>
<dbReference type="Proteomes" id="UP000015001">
    <property type="component" value="Unassembled WGS sequence"/>
</dbReference>
<dbReference type="HOGENOM" id="CLU_3383969_0_0_11"/>
<proteinExistence type="predicted"/>
<dbReference type="AlphaFoldDB" id="S4NET2"/>
<keyword evidence="2" id="KW-1185">Reference proteome</keyword>
<dbReference type="EMBL" id="AOPY01001534">
    <property type="protein sequence ID" value="EPJ36889.1"/>
    <property type="molecule type" value="Genomic_DNA"/>
</dbReference>
<comment type="caution">
    <text evidence="1">The sequence shown here is derived from an EMBL/GenBank/DDBJ whole genome shotgun (WGS) entry which is preliminary data.</text>
</comment>
<protein>
    <submittedName>
        <fullName evidence="1">Uncharacterized protein</fullName>
    </submittedName>
</protein>
<reference evidence="1 2" key="1">
    <citation type="submission" date="2013-02" db="EMBL/GenBank/DDBJ databases">
        <title>Draft Genome Sequence of Streptomyces afghaniensis, Which Produces Compounds of the Julimycin B-Complex.</title>
        <authorList>
            <person name="Gruening B.A."/>
            <person name="Praeg A."/>
            <person name="Erxleben A."/>
            <person name="Guenther S."/>
            <person name="Fiedler H.-P."/>
            <person name="Goodfellow M."/>
            <person name="Mueller M."/>
        </authorList>
    </citation>
    <scope>NUCLEOTIDE SEQUENCE [LARGE SCALE GENOMIC DNA]</scope>
    <source>
        <strain evidence="1 2">772</strain>
    </source>
</reference>
<evidence type="ECO:0000313" key="1">
    <source>
        <dbReference type="EMBL" id="EPJ36889.1"/>
    </source>
</evidence>
<gene>
    <name evidence="1" type="ORF">STAFG_6047</name>
</gene>
<accession>S4NET2</accession>
<sequence length="33" mass="3564">MASRTWDTGAFLRRQVSSSGGAKGHFCSKGYTL</sequence>
<organism evidence="1 2">
    <name type="scientific">Streptomyces afghaniensis 772</name>
    <dbReference type="NCBI Taxonomy" id="1283301"/>
    <lineage>
        <taxon>Bacteria</taxon>
        <taxon>Bacillati</taxon>
        <taxon>Actinomycetota</taxon>
        <taxon>Actinomycetes</taxon>
        <taxon>Kitasatosporales</taxon>
        <taxon>Streptomycetaceae</taxon>
        <taxon>Streptomyces</taxon>
    </lineage>
</organism>